<dbReference type="AlphaFoldDB" id="A0A3Q9FE09"/>
<reference evidence="2 3" key="1">
    <citation type="submission" date="2018-12" db="EMBL/GenBank/DDBJ databases">
        <title>Cadmium resistance mechanism in endophytic bacteria Burkholderia cenocepacia YG-3.</title>
        <authorList>
            <person name="Zhang X."/>
            <person name="Wang X."/>
            <person name="Zhu Y."/>
        </authorList>
    </citation>
    <scope>NUCLEOTIDE SEQUENCE [LARGE SCALE GENOMIC DNA]</scope>
    <source>
        <strain evidence="2 3">YG-3</strain>
    </source>
</reference>
<name>A0A3Q9FE09_9BURK</name>
<dbReference type="Proteomes" id="UP000277191">
    <property type="component" value="Chromosome 3"/>
</dbReference>
<feature type="compositionally biased region" description="Basic and acidic residues" evidence="1">
    <location>
        <begin position="1"/>
        <end position="15"/>
    </location>
</feature>
<gene>
    <name evidence="2" type="ORF">D5R55_35785</name>
</gene>
<protein>
    <submittedName>
        <fullName evidence="2">Uncharacterized protein</fullName>
    </submittedName>
</protein>
<accession>A0A3Q9FE09</accession>
<organism evidence="2 3">
    <name type="scientific">Burkholderia cenocepacia</name>
    <dbReference type="NCBI Taxonomy" id="95486"/>
    <lineage>
        <taxon>Bacteria</taxon>
        <taxon>Pseudomonadati</taxon>
        <taxon>Pseudomonadota</taxon>
        <taxon>Betaproteobacteria</taxon>
        <taxon>Burkholderiales</taxon>
        <taxon>Burkholderiaceae</taxon>
        <taxon>Burkholderia</taxon>
        <taxon>Burkholderia cepacia complex</taxon>
    </lineage>
</organism>
<evidence type="ECO:0000313" key="3">
    <source>
        <dbReference type="Proteomes" id="UP000277191"/>
    </source>
</evidence>
<feature type="compositionally biased region" description="Basic residues" evidence="1">
    <location>
        <begin position="17"/>
        <end position="28"/>
    </location>
</feature>
<proteinExistence type="predicted"/>
<evidence type="ECO:0000256" key="1">
    <source>
        <dbReference type="SAM" id="MobiDB-lite"/>
    </source>
</evidence>
<sequence length="141" mass="16443">MAREPAHARLRDYGRLARQRRTRARSSRRHRIVGRMLERERMFAGIGNDTSTDVDEPVERIRRVLEVLRRAPDAFPRAAVRVIRVRILRITPDGARHGPSSPDFESDGWRRIMRHSYTGRLRLDVCMADGIRVESRACDGW</sequence>
<dbReference type="EMBL" id="CP034547">
    <property type="protein sequence ID" value="AZQ56150.1"/>
    <property type="molecule type" value="Genomic_DNA"/>
</dbReference>
<dbReference type="RefSeq" id="WP_126369429.1">
    <property type="nucleotide sequence ID" value="NZ_CP034547.1"/>
</dbReference>
<feature type="region of interest" description="Disordered" evidence="1">
    <location>
        <begin position="1"/>
        <end position="28"/>
    </location>
</feature>
<evidence type="ECO:0000313" key="2">
    <source>
        <dbReference type="EMBL" id="AZQ56150.1"/>
    </source>
</evidence>